<reference evidence="1 2" key="1">
    <citation type="submission" date="2018-11" db="EMBL/GenBank/DDBJ databases">
        <title>Sequencing the genomes of 1000 actinobacteria strains.</title>
        <authorList>
            <person name="Klenk H.-P."/>
        </authorList>
    </citation>
    <scope>NUCLEOTIDE SEQUENCE [LARGE SCALE GENOMIC DNA]</scope>
    <source>
        <strain evidence="1 2">DSM 44254</strain>
    </source>
</reference>
<dbReference type="Gene3D" id="3.30.70.100">
    <property type="match status" value="1"/>
</dbReference>
<evidence type="ECO:0000313" key="2">
    <source>
        <dbReference type="Proteomes" id="UP000272400"/>
    </source>
</evidence>
<keyword evidence="2" id="KW-1185">Reference proteome</keyword>
<gene>
    <name evidence="1" type="ORF">EDD29_2548</name>
</gene>
<dbReference type="Proteomes" id="UP000272400">
    <property type="component" value="Unassembled WGS sequence"/>
</dbReference>
<dbReference type="EMBL" id="RJKE01000001">
    <property type="protein sequence ID" value="ROO85013.1"/>
    <property type="molecule type" value="Genomic_DNA"/>
</dbReference>
<accession>A0A3N1CUN3</accession>
<proteinExistence type="predicted"/>
<dbReference type="Pfam" id="PF14114">
    <property type="entry name" value="DUF4286"/>
    <property type="match status" value="1"/>
</dbReference>
<organism evidence="1 2">
    <name type="scientific">Actinocorallia herbida</name>
    <dbReference type="NCBI Taxonomy" id="58109"/>
    <lineage>
        <taxon>Bacteria</taxon>
        <taxon>Bacillati</taxon>
        <taxon>Actinomycetota</taxon>
        <taxon>Actinomycetes</taxon>
        <taxon>Streptosporangiales</taxon>
        <taxon>Thermomonosporaceae</taxon>
        <taxon>Actinocorallia</taxon>
    </lineage>
</organism>
<dbReference type="InterPro" id="IPR011008">
    <property type="entry name" value="Dimeric_a/b-barrel"/>
</dbReference>
<dbReference type="SUPFAM" id="SSF54909">
    <property type="entry name" value="Dimeric alpha+beta barrel"/>
    <property type="match status" value="1"/>
</dbReference>
<comment type="caution">
    <text evidence="1">The sequence shown here is derived from an EMBL/GenBank/DDBJ whole genome shotgun (WGS) entry which is preliminary data.</text>
</comment>
<dbReference type="AlphaFoldDB" id="A0A3N1CUN3"/>
<protein>
    <submittedName>
        <fullName evidence="1">Uncharacterized protein</fullName>
    </submittedName>
</protein>
<sequence>MVVQSRPSDPAREDEYNAWYSGTHLADVCAVPGFVRARRYKVRDAANPSGHAYLAVYEIESDDLDATVAELSVRAGDGRLPMSDALQLDPPPTVAVYELLD</sequence>
<name>A0A3N1CUN3_9ACTN</name>
<dbReference type="InterPro" id="IPR025563">
    <property type="entry name" value="DUF4286"/>
</dbReference>
<evidence type="ECO:0000313" key="1">
    <source>
        <dbReference type="EMBL" id="ROO85013.1"/>
    </source>
</evidence>